<comment type="caution">
    <text evidence="4">The sequence shown here is derived from an EMBL/GenBank/DDBJ whole genome shotgun (WGS) entry which is preliminary data.</text>
</comment>
<evidence type="ECO:0000259" key="2">
    <source>
        <dbReference type="Pfam" id="PF02368"/>
    </source>
</evidence>
<dbReference type="Pfam" id="PF02368">
    <property type="entry name" value="Big_2"/>
    <property type="match status" value="1"/>
</dbReference>
<keyword evidence="4" id="KW-0378">Hydrolase</keyword>
<keyword evidence="1" id="KW-0732">Signal</keyword>
<dbReference type="InterPro" id="IPR003343">
    <property type="entry name" value="Big_2"/>
</dbReference>
<feature type="non-terminal residue" evidence="4">
    <location>
        <position position="587"/>
    </location>
</feature>
<reference evidence="4" key="2">
    <citation type="journal article" date="2021" name="PeerJ">
        <title>Extensive microbial diversity within the chicken gut microbiome revealed by metagenomics and culture.</title>
        <authorList>
            <person name="Gilroy R."/>
            <person name="Ravi A."/>
            <person name="Getino M."/>
            <person name="Pursley I."/>
            <person name="Horton D.L."/>
            <person name="Alikhan N.F."/>
            <person name="Baker D."/>
            <person name="Gharbi K."/>
            <person name="Hall N."/>
            <person name="Watson M."/>
            <person name="Adriaenssens E.M."/>
            <person name="Foster-Nyarko E."/>
            <person name="Jarju S."/>
            <person name="Secka A."/>
            <person name="Antonio M."/>
            <person name="Oren A."/>
            <person name="Chaudhuri R.R."/>
            <person name="La Ragione R."/>
            <person name="Hildebrand F."/>
            <person name="Pallen M.J."/>
        </authorList>
    </citation>
    <scope>NUCLEOTIDE SEQUENCE</scope>
    <source>
        <strain evidence="4">6919</strain>
    </source>
</reference>
<keyword evidence="4" id="KW-0326">Glycosidase</keyword>
<dbReference type="Pfam" id="PF09992">
    <property type="entry name" value="NAGPA"/>
    <property type="match status" value="1"/>
</dbReference>
<evidence type="ECO:0000313" key="4">
    <source>
        <dbReference type="EMBL" id="MBO8476434.1"/>
    </source>
</evidence>
<dbReference type="Proteomes" id="UP000823598">
    <property type="component" value="Unassembled WGS sequence"/>
</dbReference>
<evidence type="ECO:0000313" key="5">
    <source>
        <dbReference type="Proteomes" id="UP000823598"/>
    </source>
</evidence>
<dbReference type="AlphaFoldDB" id="A0A9D9NJQ3"/>
<gene>
    <name evidence="4" type="ORF">IAB88_05520</name>
</gene>
<evidence type="ECO:0000259" key="3">
    <source>
        <dbReference type="Pfam" id="PF09992"/>
    </source>
</evidence>
<dbReference type="PANTHER" id="PTHR40446">
    <property type="entry name" value="N-ACETYLGLUCOSAMINE-1-PHOSPHODIESTER ALPHA-N-ACETYLGLUCOSAMINIDASE"/>
    <property type="match status" value="1"/>
</dbReference>
<evidence type="ECO:0000256" key="1">
    <source>
        <dbReference type="SAM" id="SignalP"/>
    </source>
</evidence>
<proteinExistence type="predicted"/>
<dbReference type="GO" id="GO:0016798">
    <property type="term" value="F:hydrolase activity, acting on glycosyl bonds"/>
    <property type="evidence" value="ECO:0007669"/>
    <property type="project" value="UniProtKB-KW"/>
</dbReference>
<reference evidence="4" key="1">
    <citation type="submission" date="2020-10" db="EMBL/GenBank/DDBJ databases">
        <authorList>
            <person name="Gilroy R."/>
        </authorList>
    </citation>
    <scope>NUCLEOTIDE SEQUENCE</scope>
    <source>
        <strain evidence="4">6919</strain>
    </source>
</reference>
<feature type="signal peptide" evidence="1">
    <location>
        <begin position="1"/>
        <end position="18"/>
    </location>
</feature>
<organism evidence="4 5">
    <name type="scientific">Candidatus Limisoma faecipullorum</name>
    <dbReference type="NCBI Taxonomy" id="2840854"/>
    <lineage>
        <taxon>Bacteria</taxon>
        <taxon>Pseudomonadati</taxon>
        <taxon>Bacteroidota</taxon>
        <taxon>Bacteroidia</taxon>
        <taxon>Bacteroidales</taxon>
        <taxon>Candidatus Limisoma</taxon>
    </lineage>
</organism>
<dbReference type="InterPro" id="IPR008964">
    <property type="entry name" value="Invasin/intimin_cell_adhesion"/>
</dbReference>
<protein>
    <submittedName>
        <fullName evidence="4">Phosphodiester glycosidase family protein</fullName>
    </submittedName>
</protein>
<accession>A0A9D9NJQ3</accession>
<feature type="domain" description="Phosphodiester glycosidase" evidence="3">
    <location>
        <begin position="233"/>
        <end position="384"/>
    </location>
</feature>
<dbReference type="PANTHER" id="PTHR40446:SF2">
    <property type="entry name" value="N-ACETYLGLUCOSAMINE-1-PHOSPHODIESTER ALPHA-N-ACETYLGLUCOSAMINIDASE"/>
    <property type="match status" value="1"/>
</dbReference>
<feature type="domain" description="BIG2" evidence="2">
    <location>
        <begin position="521"/>
        <end position="562"/>
    </location>
</feature>
<name>A0A9D9NJQ3_9BACT</name>
<sequence length="587" mass="63383">MIKPLLFSSLLLSLCSVAAQTTTIIDNNTYTVDTLQHSKVGPGAYYTAIKFTGPTLTFRTFYLEADANQPNFEIRTELGRDSIIGTENISAHAERKTTETECYFAAVNGDFFETTGDVGTPINGSMHNGVPATAVTGSPHFIITGGTSPYASFLTASYTYKVNGGESISLNRINGRIGTNELTVFNSTTGKYTHTPAGTAEIAIELLPGESWKINAPFKAKVVGTASTNGNHQIAEGQGVLSASGTMAHYVTDLKEGDELEFTFTNTLNNYGGIAPDIRQMVGGNTIFLIDGQTVEQGDFSRHPRTMLGYNKDRSKVIFAVVDGRSAISSGATYYELADIMKWANADYGINIDGGGSSSLYLQKFGYMNQPSDGHERAVANGVYCVSKTPKDNNITEIRFKDWAMECPKYGIYTPVFYGYNQYGILIDTDVQDVTISCNPKLGEIINEGKTFYATGEGTYALTATYNGMTASIPVTVSETDSENVSLRLSNVLIDNKREYPVEVNALVKEDLMPLNPVALSWASADTDIAEISESGVLKGVANGNTTVTGSVGDFTGTMNVTVEIPEADHMPVIEDFIADDFRLSQV</sequence>
<dbReference type="SUPFAM" id="SSF49373">
    <property type="entry name" value="Invasin/intimin cell-adhesion fragments"/>
    <property type="match status" value="1"/>
</dbReference>
<dbReference type="EMBL" id="JADIMC010000063">
    <property type="protein sequence ID" value="MBO8476434.1"/>
    <property type="molecule type" value="Genomic_DNA"/>
</dbReference>
<feature type="chain" id="PRO_5038693094" evidence="1">
    <location>
        <begin position="19"/>
        <end position="587"/>
    </location>
</feature>
<dbReference type="Gene3D" id="2.60.40.1080">
    <property type="match status" value="1"/>
</dbReference>
<dbReference type="InterPro" id="IPR018711">
    <property type="entry name" value="NAGPA"/>
</dbReference>